<evidence type="ECO:0000256" key="1">
    <source>
        <dbReference type="ARBA" id="ARBA00006432"/>
    </source>
</evidence>
<keyword evidence="4" id="KW-0067">ATP-binding</keyword>
<dbReference type="SUPFAM" id="SSF56801">
    <property type="entry name" value="Acetyl-CoA synthetase-like"/>
    <property type="match status" value="1"/>
</dbReference>
<gene>
    <name evidence="8" type="ORF">DFH08DRAFT_866412</name>
</gene>
<evidence type="ECO:0000256" key="5">
    <source>
        <dbReference type="ARBA" id="ARBA00036813"/>
    </source>
</evidence>
<dbReference type="AlphaFoldDB" id="A0AAD7A3A1"/>
<evidence type="ECO:0000256" key="2">
    <source>
        <dbReference type="ARBA" id="ARBA00022598"/>
    </source>
</evidence>
<sequence>MTTPPSKIATHTSKPGYYGAGSVPVAPPTADDEGPTRRLAISADALVKRPFEGIETVWDVVEYVAKTHGTRDALGWRDVVKVHEEEKEIKKKDKDGKDITEKKKWKYFELSDYRYISYVGLKEAVEEVARGLVDIGVGKDDVFNIYAATSINWQLLAHACGSISTRIATAYDTLGPAGLTHSLNEPECAALFTNAALLATLLSVLPNTPTVKYIVYDGEPDKGVVDKLHAVRADITALSVDELRERGKKAGEEVREKVLGRRPTPETVSCIMYTSGSTGAPKGVVITHANLIASVGAVYTLLGHHLTPEDAYLAYLPLAHILEYIVELIMLFVGMPTGFGGVKTLTDASVRNCDGDIKAFRPSIMVGVPAVWETIRKGIIGKATAGGRVRESVFRGAVEAKRRGTPVLGKLADSVVLSAVRAATGGRLRIAMSGGAAISRETQEFLSVALVMLLQGYGMTESCGMCAIMPPECFRYDTVGLPVPSIEIKFRDVPEAGYFSCGRNGATEERGEVCIRGPSVISGYFKRPDLNEDPTIFAGDGWMRTGDVGRWNDDGTLTLIDRIKNLVKLAGGEYIALEQLESTYKACNYVANICVHATPEAKAPIAIIIPHEQNLRAALKSGSASTASLPDDKGGKGAPVDPTKGLAELCTDPRVAALVLKECNAVGKKSGFKAMETLSAVVLTPEEWTPESGLVTAAQKIQRSAIAKKFDREIKEAYKNQ</sequence>
<organism evidence="8 9">
    <name type="scientific">Mycena albidolilacea</name>
    <dbReference type="NCBI Taxonomy" id="1033008"/>
    <lineage>
        <taxon>Eukaryota</taxon>
        <taxon>Fungi</taxon>
        <taxon>Dikarya</taxon>
        <taxon>Basidiomycota</taxon>
        <taxon>Agaricomycotina</taxon>
        <taxon>Agaricomycetes</taxon>
        <taxon>Agaricomycetidae</taxon>
        <taxon>Agaricales</taxon>
        <taxon>Marasmiineae</taxon>
        <taxon>Mycenaceae</taxon>
        <taxon>Mycena</taxon>
    </lineage>
</organism>
<evidence type="ECO:0000256" key="6">
    <source>
        <dbReference type="SAM" id="MobiDB-lite"/>
    </source>
</evidence>
<dbReference type="GO" id="GO:0005811">
    <property type="term" value="C:lipid droplet"/>
    <property type="evidence" value="ECO:0007669"/>
    <property type="project" value="TreeGrafter"/>
</dbReference>
<dbReference type="EMBL" id="JARIHO010000017">
    <property type="protein sequence ID" value="KAJ7348713.1"/>
    <property type="molecule type" value="Genomic_DNA"/>
</dbReference>
<dbReference type="GO" id="GO:0004467">
    <property type="term" value="F:long-chain fatty acid-CoA ligase activity"/>
    <property type="evidence" value="ECO:0007669"/>
    <property type="project" value="UniProtKB-EC"/>
</dbReference>
<proteinExistence type="inferred from homology"/>
<dbReference type="GO" id="GO:0035336">
    <property type="term" value="P:long-chain fatty-acyl-CoA metabolic process"/>
    <property type="evidence" value="ECO:0007669"/>
    <property type="project" value="TreeGrafter"/>
</dbReference>
<dbReference type="Pfam" id="PF00501">
    <property type="entry name" value="AMP-binding"/>
    <property type="match status" value="1"/>
</dbReference>
<evidence type="ECO:0000313" key="8">
    <source>
        <dbReference type="EMBL" id="KAJ7348713.1"/>
    </source>
</evidence>
<dbReference type="Gene3D" id="3.40.50.12780">
    <property type="entry name" value="N-terminal domain of ligase-like"/>
    <property type="match status" value="1"/>
</dbReference>
<evidence type="ECO:0000313" key="9">
    <source>
        <dbReference type="Proteomes" id="UP001218218"/>
    </source>
</evidence>
<protein>
    <submittedName>
        <fullName evidence="8">Long-chain-fatty-acid-CoA-ligase</fullName>
    </submittedName>
</protein>
<dbReference type="GO" id="GO:0005783">
    <property type="term" value="C:endoplasmic reticulum"/>
    <property type="evidence" value="ECO:0007669"/>
    <property type="project" value="TreeGrafter"/>
</dbReference>
<accession>A0AAD7A3A1</accession>
<dbReference type="PANTHER" id="PTHR43272">
    <property type="entry name" value="LONG-CHAIN-FATTY-ACID--COA LIGASE"/>
    <property type="match status" value="1"/>
</dbReference>
<keyword evidence="9" id="KW-1185">Reference proteome</keyword>
<evidence type="ECO:0000259" key="7">
    <source>
        <dbReference type="Pfam" id="PF00501"/>
    </source>
</evidence>
<name>A0AAD7A3A1_9AGAR</name>
<feature type="domain" description="AMP-dependent synthetase/ligase" evidence="7">
    <location>
        <begin position="111"/>
        <end position="525"/>
    </location>
</feature>
<evidence type="ECO:0000256" key="4">
    <source>
        <dbReference type="ARBA" id="ARBA00022840"/>
    </source>
</evidence>
<keyword evidence="3" id="KW-0547">Nucleotide-binding</keyword>
<dbReference type="GO" id="GO:0005886">
    <property type="term" value="C:plasma membrane"/>
    <property type="evidence" value="ECO:0007669"/>
    <property type="project" value="TreeGrafter"/>
</dbReference>
<dbReference type="PANTHER" id="PTHR43272:SF83">
    <property type="entry name" value="ACYL-COA SYNTHETASE LONG-CHAIN, ISOFORM J"/>
    <property type="match status" value="1"/>
</dbReference>
<evidence type="ECO:0000256" key="3">
    <source>
        <dbReference type="ARBA" id="ARBA00022741"/>
    </source>
</evidence>
<keyword evidence="2" id="KW-0436">Ligase</keyword>
<feature type="compositionally biased region" description="Polar residues" evidence="6">
    <location>
        <begin position="1"/>
        <end position="13"/>
    </location>
</feature>
<dbReference type="InterPro" id="IPR042099">
    <property type="entry name" value="ANL_N_sf"/>
</dbReference>
<comment type="catalytic activity">
    <reaction evidence="5">
        <text>a long-chain fatty acid + ATP + CoA = a long-chain fatty acyl-CoA + AMP + diphosphate</text>
        <dbReference type="Rhea" id="RHEA:15421"/>
        <dbReference type="ChEBI" id="CHEBI:30616"/>
        <dbReference type="ChEBI" id="CHEBI:33019"/>
        <dbReference type="ChEBI" id="CHEBI:57287"/>
        <dbReference type="ChEBI" id="CHEBI:57560"/>
        <dbReference type="ChEBI" id="CHEBI:83139"/>
        <dbReference type="ChEBI" id="CHEBI:456215"/>
        <dbReference type="EC" id="6.2.1.3"/>
    </reaction>
</comment>
<comment type="similarity">
    <text evidence="1">Belongs to the ATP-dependent AMP-binding enzyme family.</text>
</comment>
<dbReference type="InterPro" id="IPR000873">
    <property type="entry name" value="AMP-dep_synth/lig_dom"/>
</dbReference>
<feature type="region of interest" description="Disordered" evidence="6">
    <location>
        <begin position="1"/>
        <end position="35"/>
    </location>
</feature>
<dbReference type="Proteomes" id="UP001218218">
    <property type="component" value="Unassembled WGS sequence"/>
</dbReference>
<reference evidence="8" key="1">
    <citation type="submission" date="2023-03" db="EMBL/GenBank/DDBJ databases">
        <title>Massive genome expansion in bonnet fungi (Mycena s.s.) driven by repeated elements and novel gene families across ecological guilds.</title>
        <authorList>
            <consortium name="Lawrence Berkeley National Laboratory"/>
            <person name="Harder C.B."/>
            <person name="Miyauchi S."/>
            <person name="Viragh M."/>
            <person name="Kuo A."/>
            <person name="Thoen E."/>
            <person name="Andreopoulos B."/>
            <person name="Lu D."/>
            <person name="Skrede I."/>
            <person name="Drula E."/>
            <person name="Henrissat B."/>
            <person name="Morin E."/>
            <person name="Kohler A."/>
            <person name="Barry K."/>
            <person name="LaButti K."/>
            <person name="Morin E."/>
            <person name="Salamov A."/>
            <person name="Lipzen A."/>
            <person name="Mereny Z."/>
            <person name="Hegedus B."/>
            <person name="Baldrian P."/>
            <person name="Stursova M."/>
            <person name="Weitz H."/>
            <person name="Taylor A."/>
            <person name="Grigoriev I.V."/>
            <person name="Nagy L.G."/>
            <person name="Martin F."/>
            <person name="Kauserud H."/>
        </authorList>
    </citation>
    <scope>NUCLEOTIDE SEQUENCE</scope>
    <source>
        <strain evidence="8">CBHHK002</strain>
    </source>
</reference>
<comment type="caution">
    <text evidence="8">The sequence shown here is derived from an EMBL/GenBank/DDBJ whole genome shotgun (WGS) entry which is preliminary data.</text>
</comment>
<dbReference type="PROSITE" id="PS00455">
    <property type="entry name" value="AMP_BINDING"/>
    <property type="match status" value="1"/>
</dbReference>
<dbReference type="GO" id="GO:0005524">
    <property type="term" value="F:ATP binding"/>
    <property type="evidence" value="ECO:0007669"/>
    <property type="project" value="UniProtKB-KW"/>
</dbReference>
<dbReference type="InterPro" id="IPR020845">
    <property type="entry name" value="AMP-binding_CS"/>
</dbReference>